<keyword evidence="4" id="KW-1133">Transmembrane helix</keyword>
<dbReference type="GO" id="GO:0019898">
    <property type="term" value="C:extrinsic component of membrane"/>
    <property type="evidence" value="ECO:0007669"/>
    <property type="project" value="InterPro"/>
</dbReference>
<evidence type="ECO:0000256" key="2">
    <source>
        <dbReference type="ARBA" id="ARBA00023078"/>
    </source>
</evidence>
<gene>
    <name evidence="5" type="ORF">DCF19_07350</name>
</gene>
<dbReference type="InterPro" id="IPR023222">
    <property type="entry name" value="PsbQ-like_dom_sf"/>
</dbReference>
<keyword evidence="4" id="KW-0812">Transmembrane</keyword>
<dbReference type="InterPro" id="IPR008797">
    <property type="entry name" value="PSII_PsbQ"/>
</dbReference>
<dbReference type="Pfam" id="PF05757">
    <property type="entry name" value="PsbQ"/>
    <property type="match status" value="1"/>
</dbReference>
<dbReference type="GO" id="GO:0009654">
    <property type="term" value="C:photosystem II oxygen evolving complex"/>
    <property type="evidence" value="ECO:0007669"/>
    <property type="project" value="InterPro"/>
</dbReference>
<accession>A0A2W4WBZ2</accession>
<reference evidence="5 6" key="1">
    <citation type="submission" date="2018-04" db="EMBL/GenBank/DDBJ databases">
        <authorList>
            <person name="Go L.Y."/>
            <person name="Mitchell J.A."/>
        </authorList>
    </citation>
    <scope>NUCLEOTIDE SEQUENCE [LARGE SCALE GENOMIC DNA]</scope>
    <source>
        <strain evidence="5">ULC066bin1</strain>
    </source>
</reference>
<keyword evidence="2" id="KW-0793">Thylakoid</keyword>
<protein>
    <recommendedName>
        <fullName evidence="7">Photosystem II protein PsbQ</fullName>
    </recommendedName>
</protein>
<proteinExistence type="predicted"/>
<evidence type="ECO:0000313" key="5">
    <source>
        <dbReference type="EMBL" id="PZO42396.1"/>
    </source>
</evidence>
<dbReference type="EMBL" id="QBML01000007">
    <property type="protein sequence ID" value="PZO42396.1"/>
    <property type="molecule type" value="Genomic_DNA"/>
</dbReference>
<evidence type="ECO:0000256" key="4">
    <source>
        <dbReference type="SAM" id="Phobius"/>
    </source>
</evidence>
<organism evidence="5 6">
    <name type="scientific">Pseudanabaena frigida</name>
    <dbReference type="NCBI Taxonomy" id="945775"/>
    <lineage>
        <taxon>Bacteria</taxon>
        <taxon>Bacillati</taxon>
        <taxon>Cyanobacteriota</taxon>
        <taxon>Cyanophyceae</taxon>
        <taxon>Pseudanabaenales</taxon>
        <taxon>Pseudanabaenaceae</taxon>
        <taxon>Pseudanabaena</taxon>
    </lineage>
</organism>
<evidence type="ECO:0008006" key="7">
    <source>
        <dbReference type="Google" id="ProtNLM"/>
    </source>
</evidence>
<comment type="caution">
    <text evidence="5">The sequence shown here is derived from an EMBL/GenBank/DDBJ whole genome shotgun (WGS) entry which is preliminary data.</text>
</comment>
<evidence type="ECO:0000313" key="6">
    <source>
        <dbReference type="Proteomes" id="UP000249467"/>
    </source>
</evidence>
<feature type="transmembrane region" description="Helical" evidence="4">
    <location>
        <begin position="26"/>
        <end position="45"/>
    </location>
</feature>
<dbReference type="Proteomes" id="UP000249467">
    <property type="component" value="Unassembled WGS sequence"/>
</dbReference>
<dbReference type="GO" id="GO:0015979">
    <property type="term" value="P:photosynthesis"/>
    <property type="evidence" value="ECO:0007669"/>
    <property type="project" value="InterPro"/>
</dbReference>
<dbReference type="GO" id="GO:0005509">
    <property type="term" value="F:calcium ion binding"/>
    <property type="evidence" value="ECO:0007669"/>
    <property type="project" value="InterPro"/>
</dbReference>
<evidence type="ECO:0000256" key="3">
    <source>
        <dbReference type="ARBA" id="ARBA00023136"/>
    </source>
</evidence>
<name>A0A2W4WBZ2_9CYAN</name>
<keyword evidence="3 4" id="KW-0472">Membrane</keyword>
<dbReference type="AlphaFoldDB" id="A0A2W4WBZ2"/>
<comment type="subcellular location">
    <subcellularLocation>
        <location evidence="1">Membrane</location>
    </subcellularLocation>
</comment>
<dbReference type="SUPFAM" id="SSF101112">
    <property type="entry name" value="Oxygen-evolving enhancer protein 3"/>
    <property type="match status" value="1"/>
</dbReference>
<sequence>MKSFIYKGVTFSVLNLKNYWTVLKQAAIAFCVAIALATTFFAPVLTQPVMAQSPSEIRAVSAEKLQVISDRFDRLEKFVYAQNWNDVISYIHGPFGEIRRELRTISAQLGKTQKESANDLANNLFKNFVILDVAAKDKDAIAAENAFKNALQDFEGIVDLVS</sequence>
<evidence type="ECO:0000256" key="1">
    <source>
        <dbReference type="ARBA" id="ARBA00004370"/>
    </source>
</evidence>
<reference evidence="5 6" key="2">
    <citation type="submission" date="2018-06" db="EMBL/GenBank/DDBJ databases">
        <title>Metagenomic assembly of (sub)arctic Cyanobacteria and their associated microbiome from non-axenic cultures.</title>
        <authorList>
            <person name="Baurain D."/>
        </authorList>
    </citation>
    <scope>NUCLEOTIDE SEQUENCE [LARGE SCALE GENOMIC DNA]</scope>
    <source>
        <strain evidence="5">ULC066bin1</strain>
    </source>
</reference>
<dbReference type="Gene3D" id="1.20.120.290">
    <property type="entry name" value="Oxygen-evolving enhancer protein 3 (PsbQ), four-helix up-down bundle"/>
    <property type="match status" value="1"/>
</dbReference>